<dbReference type="RefSeq" id="WP_352569357.1">
    <property type="nucleotide sequence ID" value="NZ_JAMYMY010000007.1"/>
</dbReference>
<reference evidence="2 3" key="1">
    <citation type="journal article" date="2024" name="Proc. Natl. Acad. Sci. U.S.A.">
        <title>The evolutionary genomics of adaptation to stress in wild rhizobium bacteria.</title>
        <authorList>
            <person name="Kehlet-Delgado H."/>
            <person name="Montoya A.P."/>
            <person name="Jensen K.T."/>
            <person name="Wendlandt C.E."/>
            <person name="Dexheimer C."/>
            <person name="Roberts M."/>
            <person name="Torres Martinez L."/>
            <person name="Friesen M.L."/>
            <person name="Griffitts J.S."/>
            <person name="Porter S.S."/>
        </authorList>
    </citation>
    <scope>NUCLEOTIDE SEQUENCE [LARGE SCALE GENOMIC DNA]</scope>
    <source>
        <strain evidence="2 3">M0729</strain>
    </source>
</reference>
<sequence>MDRNIFGKLHQLCCSLKETSVFDHLICHRWSIGRLHHRHHRIVRFMKLIVVTPAGHEKYLRLLSHHVLKSPDVHEWHLWDNCRNEADRAYLQRLAASDPRCRIKKLPHADGGFNVIGDFYRFCDDAEAFYLRLDDDVVFVEDGFFQKFMTRVMAERGSAIWYAPLIINNAICNSLIKQLSRVLVDGPLTCQASCEFSWAHASFPQALHPVFIDAVRANRLDDFRVPDREIRLSRFSINALGFFGSDIVSLGESFHPPSGDEEEWLSATLPTRLDRPGKIFGDLIVAHFSFYPQERQLLRTNILDGYYELAGLVPPIYEKPPIRLRDRLKQWRRGRKASTPPHYTISLPPVTT</sequence>
<feature type="region of interest" description="Disordered" evidence="1">
    <location>
        <begin position="332"/>
        <end position="352"/>
    </location>
</feature>
<comment type="caution">
    <text evidence="2">The sequence shown here is derived from an EMBL/GenBank/DDBJ whole genome shotgun (WGS) entry which is preliminary data.</text>
</comment>
<dbReference type="EMBL" id="JAMYPJ010000002">
    <property type="protein sequence ID" value="MER8931816.1"/>
    <property type="molecule type" value="Genomic_DNA"/>
</dbReference>
<dbReference type="Proteomes" id="UP001464387">
    <property type="component" value="Unassembled WGS sequence"/>
</dbReference>
<evidence type="ECO:0000256" key="1">
    <source>
        <dbReference type="SAM" id="MobiDB-lite"/>
    </source>
</evidence>
<dbReference type="InterPro" id="IPR029044">
    <property type="entry name" value="Nucleotide-diphossugar_trans"/>
</dbReference>
<name>A0ABV1Y9M4_9HYPH</name>
<accession>A0ABV1Y9M4</accession>
<evidence type="ECO:0000313" key="2">
    <source>
        <dbReference type="EMBL" id="MER8931816.1"/>
    </source>
</evidence>
<proteinExistence type="predicted"/>
<keyword evidence="3" id="KW-1185">Reference proteome</keyword>
<gene>
    <name evidence="2" type="ORF">NKI33_02380</name>
</gene>
<organism evidence="2 3">
    <name type="scientific">Mesorhizobium opportunistum</name>
    <dbReference type="NCBI Taxonomy" id="593909"/>
    <lineage>
        <taxon>Bacteria</taxon>
        <taxon>Pseudomonadati</taxon>
        <taxon>Pseudomonadota</taxon>
        <taxon>Alphaproteobacteria</taxon>
        <taxon>Hyphomicrobiales</taxon>
        <taxon>Phyllobacteriaceae</taxon>
        <taxon>Mesorhizobium</taxon>
    </lineage>
</organism>
<dbReference type="SUPFAM" id="SSF53448">
    <property type="entry name" value="Nucleotide-diphospho-sugar transferases"/>
    <property type="match status" value="1"/>
</dbReference>
<protein>
    <recommendedName>
        <fullName evidence="4">Glycosyl transferase family 2</fullName>
    </recommendedName>
</protein>
<evidence type="ECO:0000313" key="3">
    <source>
        <dbReference type="Proteomes" id="UP001464387"/>
    </source>
</evidence>
<evidence type="ECO:0008006" key="4">
    <source>
        <dbReference type="Google" id="ProtNLM"/>
    </source>
</evidence>